<gene>
    <name evidence="13" type="ORF">Dbus_chr3Rg2475</name>
</gene>
<evidence type="ECO:0000256" key="6">
    <source>
        <dbReference type="ARBA" id="ARBA00043742"/>
    </source>
</evidence>
<comment type="catalytic activity">
    <reaction evidence="9">
        <text>1,2-didecanoylglycerol + H2O = decanoylglycerol + decanoate + H(+)</text>
        <dbReference type="Rhea" id="RHEA:48596"/>
        <dbReference type="ChEBI" id="CHEBI:11152"/>
        <dbReference type="ChEBI" id="CHEBI:15377"/>
        <dbReference type="ChEBI" id="CHEBI:15378"/>
        <dbReference type="ChEBI" id="CHEBI:27689"/>
        <dbReference type="ChEBI" id="CHEBI:90605"/>
    </reaction>
</comment>
<dbReference type="OMA" id="ELWHATT"/>
<comment type="catalytic activity">
    <reaction evidence="10">
        <text>1-octadecanoyl-2-(9Z-octadecenoyl)-sn-glycerol + H2O = 2-(9Z-octadecenoyl)-glycerol + octadecanoate + H(+)</text>
        <dbReference type="Rhea" id="RHEA:77103"/>
        <dbReference type="ChEBI" id="CHEBI:15377"/>
        <dbReference type="ChEBI" id="CHEBI:15378"/>
        <dbReference type="ChEBI" id="CHEBI:25629"/>
        <dbReference type="ChEBI" id="CHEBI:73990"/>
        <dbReference type="ChEBI" id="CHEBI:75468"/>
    </reaction>
</comment>
<dbReference type="PANTHER" id="PTHR46118">
    <property type="entry name" value="PROTEIN ABHD11"/>
    <property type="match status" value="1"/>
</dbReference>
<evidence type="ECO:0000256" key="5">
    <source>
        <dbReference type="ARBA" id="ARBA00043667"/>
    </source>
</evidence>
<evidence type="ECO:0000256" key="10">
    <source>
        <dbReference type="ARBA" id="ARBA00048513"/>
    </source>
</evidence>
<evidence type="ECO:0000256" key="8">
    <source>
        <dbReference type="ARBA" id="ARBA00048283"/>
    </source>
</evidence>
<accession>A0A0M4F6M2</accession>
<dbReference type="GO" id="GO:0052689">
    <property type="term" value="F:carboxylic ester hydrolase activity"/>
    <property type="evidence" value="ECO:0007669"/>
    <property type="project" value="TreeGrafter"/>
</dbReference>
<dbReference type="AlphaFoldDB" id="A0A0M4F6M2"/>
<dbReference type="GO" id="GO:0005739">
    <property type="term" value="C:mitochondrion"/>
    <property type="evidence" value="ECO:0007669"/>
    <property type="project" value="TreeGrafter"/>
</dbReference>
<comment type="catalytic activity">
    <reaction evidence="8">
        <text>1-octadecanoyl-2-(4Z,7Z,10Z,13Z,16Z,19Z-docosahexaenoyl)-sn-glycerol + H2O = 2-(4Z,7Z,10Z,13Z,16Z,19Z-docosahexaenoyl)-glycerol + octadecanoate + H(+)</text>
        <dbReference type="Rhea" id="RHEA:77107"/>
        <dbReference type="ChEBI" id="CHEBI:15377"/>
        <dbReference type="ChEBI" id="CHEBI:15378"/>
        <dbReference type="ChEBI" id="CHEBI:25629"/>
        <dbReference type="ChEBI" id="CHEBI:77129"/>
        <dbReference type="ChEBI" id="CHEBI:186738"/>
    </reaction>
</comment>
<dbReference type="Gene3D" id="3.40.50.1820">
    <property type="entry name" value="alpha/beta hydrolase"/>
    <property type="match status" value="1"/>
</dbReference>
<organism evidence="13 14">
    <name type="scientific">Drosophila busckii</name>
    <name type="common">Fruit fly</name>
    <dbReference type="NCBI Taxonomy" id="30019"/>
    <lineage>
        <taxon>Eukaryota</taxon>
        <taxon>Metazoa</taxon>
        <taxon>Ecdysozoa</taxon>
        <taxon>Arthropoda</taxon>
        <taxon>Hexapoda</taxon>
        <taxon>Insecta</taxon>
        <taxon>Pterygota</taxon>
        <taxon>Neoptera</taxon>
        <taxon>Endopterygota</taxon>
        <taxon>Diptera</taxon>
        <taxon>Brachycera</taxon>
        <taxon>Muscomorpha</taxon>
        <taxon>Ephydroidea</taxon>
        <taxon>Drosophilidae</taxon>
        <taxon>Drosophila</taxon>
    </lineage>
</organism>
<evidence type="ECO:0000256" key="3">
    <source>
        <dbReference type="ARBA" id="ARBA00026104"/>
    </source>
</evidence>
<comment type="catalytic activity">
    <reaction evidence="11">
        <text>1-octadecanoyl-2-(5Z,8Z,11Z,14Z-eicosatetraenoyl)-sn-glycerol + H2O = 2-(5Z,8Z,11Z,14Z-eicosatetraenoyl)-glycerol + octadecanoate + H(+)</text>
        <dbReference type="Rhea" id="RHEA:38507"/>
        <dbReference type="ChEBI" id="CHEBI:15377"/>
        <dbReference type="ChEBI" id="CHEBI:15378"/>
        <dbReference type="ChEBI" id="CHEBI:25629"/>
        <dbReference type="ChEBI" id="CHEBI:52392"/>
        <dbReference type="ChEBI" id="CHEBI:75728"/>
    </reaction>
</comment>
<dbReference type="PANTHER" id="PTHR46118:SF4">
    <property type="entry name" value="PROTEIN ABHD11"/>
    <property type="match status" value="1"/>
</dbReference>
<dbReference type="Proteomes" id="UP000494163">
    <property type="component" value="Chromosome 3R"/>
</dbReference>
<comment type="catalytic activity">
    <reaction evidence="6">
        <text>a 1,3-diacyl-sn-glycerol + H2O = a 1-acyl-sn-glycerol + a fatty acid + H(+)</text>
        <dbReference type="Rhea" id="RHEA:38503"/>
        <dbReference type="ChEBI" id="CHEBI:15377"/>
        <dbReference type="ChEBI" id="CHEBI:15378"/>
        <dbReference type="ChEBI" id="CHEBI:28868"/>
        <dbReference type="ChEBI" id="CHEBI:64683"/>
        <dbReference type="ChEBI" id="CHEBI:77272"/>
    </reaction>
</comment>
<evidence type="ECO:0000313" key="13">
    <source>
        <dbReference type="EMBL" id="ALC47725.1"/>
    </source>
</evidence>
<comment type="catalytic activity">
    <reaction evidence="5">
        <text>a 1,2-diacyl-sn-glycerol + H2O = a 2-acylglycerol + a fatty acid + H(+)</text>
        <dbReference type="Rhea" id="RHEA:33275"/>
        <dbReference type="ChEBI" id="CHEBI:15377"/>
        <dbReference type="ChEBI" id="CHEBI:15378"/>
        <dbReference type="ChEBI" id="CHEBI:17389"/>
        <dbReference type="ChEBI" id="CHEBI:17815"/>
        <dbReference type="ChEBI" id="CHEBI:28868"/>
        <dbReference type="EC" id="3.1.1.116"/>
    </reaction>
</comment>
<evidence type="ECO:0000259" key="12">
    <source>
        <dbReference type="Pfam" id="PF00561"/>
    </source>
</evidence>
<protein>
    <recommendedName>
        <fullName evidence="7">sn-1-specific diacylglycerol lipase ABHD11</fullName>
        <ecNumber evidence="3">3.1.1.116</ecNumber>
    </recommendedName>
    <alternativeName>
        <fullName evidence="4">Alpha/beta hydrolase domain-containing protein 11</fullName>
    </alternativeName>
</protein>
<evidence type="ECO:0000256" key="2">
    <source>
        <dbReference type="ARBA" id="ARBA00022801"/>
    </source>
</evidence>
<comment type="similarity">
    <text evidence="1">Belongs to the AB hydrolase superfamily.</text>
</comment>
<sequence>MRHGHLLKKLPSFFLPLQGFLKVNYSIPQALDVVSMYYEIYELPHSQLKSPPILFMHDLNFSHISWRRVARHLSKTGPRRVIIVDARNHGLSQHSPHHTPAHMAGDVVALMKDQRLSRITAIGMGMGGRALMTLALTQPQLVERAIFINITPAPLPKGFYLSEELFQLMLKLERSIPHGYNLSEGRRFVLAHLNKLVKEEMDLMLVIRNLLKLHSGRFAWAVNAQAILDGWRDTMSDYEQTIKGLQPYKGETLLIAGQRAHFVTRCNVKRMRNYFPQLQVKYMDAGYTPQLEQPDEFIKLVADFTRR</sequence>
<keyword evidence="2" id="KW-0378">Hydrolase</keyword>
<evidence type="ECO:0000256" key="1">
    <source>
        <dbReference type="ARBA" id="ARBA00008645"/>
    </source>
</evidence>
<evidence type="ECO:0000256" key="9">
    <source>
        <dbReference type="ARBA" id="ARBA00048504"/>
    </source>
</evidence>
<evidence type="ECO:0000256" key="11">
    <source>
        <dbReference type="ARBA" id="ARBA00048919"/>
    </source>
</evidence>
<keyword evidence="14" id="KW-1185">Reference proteome</keyword>
<dbReference type="InterPro" id="IPR000073">
    <property type="entry name" value="AB_hydrolase_1"/>
</dbReference>
<dbReference type="EMBL" id="CP012526">
    <property type="protein sequence ID" value="ALC47725.1"/>
    <property type="molecule type" value="Genomic_DNA"/>
</dbReference>
<feature type="domain" description="AB hydrolase-1" evidence="12">
    <location>
        <begin position="51"/>
        <end position="169"/>
    </location>
</feature>
<evidence type="ECO:0000313" key="14">
    <source>
        <dbReference type="Proteomes" id="UP000494163"/>
    </source>
</evidence>
<dbReference type="OrthoDB" id="8119704at2759"/>
<evidence type="ECO:0000256" key="7">
    <source>
        <dbReference type="ARBA" id="ARBA00044064"/>
    </source>
</evidence>
<reference evidence="13 14" key="1">
    <citation type="submission" date="2015-08" db="EMBL/GenBank/DDBJ databases">
        <title>Ancestral chromatin configuration constrains chromatin evolution on differentiating sex chromosomes in Drosophila.</title>
        <authorList>
            <person name="Zhou Q."/>
            <person name="Bachtrog D."/>
        </authorList>
    </citation>
    <scope>NUCLEOTIDE SEQUENCE [LARGE SCALE GENOMIC DNA]</scope>
    <source>
        <tissue evidence="13">Whole larvae</tissue>
    </source>
</reference>
<dbReference type="Pfam" id="PF00561">
    <property type="entry name" value="Abhydrolase_1"/>
    <property type="match status" value="1"/>
</dbReference>
<dbReference type="InterPro" id="IPR029058">
    <property type="entry name" value="AB_hydrolase_fold"/>
</dbReference>
<name>A0A0M4F6M2_DROBS</name>
<evidence type="ECO:0000256" key="4">
    <source>
        <dbReference type="ARBA" id="ARBA00042703"/>
    </source>
</evidence>
<proteinExistence type="inferred from homology"/>
<dbReference type="STRING" id="30019.A0A0M4F6M2"/>
<dbReference type="SUPFAM" id="SSF53474">
    <property type="entry name" value="alpha/beta-Hydrolases"/>
    <property type="match status" value="1"/>
</dbReference>
<dbReference type="EC" id="3.1.1.116" evidence="3"/>